<keyword evidence="8" id="KW-1185">Reference proteome</keyword>
<keyword evidence="3" id="KW-0032">Aminotransferase</keyword>
<dbReference type="InterPro" id="IPR015424">
    <property type="entry name" value="PyrdxlP-dep_Trfase"/>
</dbReference>
<dbReference type="GO" id="GO:0008793">
    <property type="term" value="F:aromatic-amino-acid transaminase activity"/>
    <property type="evidence" value="ECO:0007669"/>
    <property type="project" value="TreeGrafter"/>
</dbReference>
<comment type="similarity">
    <text evidence="2">Belongs to the class-I pyridoxal-phosphate-dependent aminotransferase family.</text>
</comment>
<dbReference type="Proteomes" id="UP000183365">
    <property type="component" value="Unassembled WGS sequence"/>
</dbReference>
<dbReference type="GO" id="GO:0009074">
    <property type="term" value="P:aromatic amino acid family catabolic process"/>
    <property type="evidence" value="ECO:0007669"/>
    <property type="project" value="TreeGrafter"/>
</dbReference>
<dbReference type="GO" id="GO:0047536">
    <property type="term" value="F:2-aminoadipate transaminase activity"/>
    <property type="evidence" value="ECO:0007669"/>
    <property type="project" value="TreeGrafter"/>
</dbReference>
<dbReference type="PANTHER" id="PTHR42790:SF2">
    <property type="entry name" value="AROMATIC AMINO ACID AMINOTRANSFERASE 2"/>
    <property type="match status" value="1"/>
</dbReference>
<evidence type="ECO:0000256" key="5">
    <source>
        <dbReference type="ARBA" id="ARBA00022898"/>
    </source>
</evidence>
<dbReference type="VEuPathDB" id="FungiDB:HGUI_01968"/>
<name>A0A1L0B045_9ASCO</name>
<comment type="cofactor">
    <cofactor evidence="1">
        <name>pyridoxal 5'-phosphate</name>
        <dbReference type="ChEBI" id="CHEBI:597326"/>
    </cofactor>
</comment>
<dbReference type="Gene3D" id="3.40.640.10">
    <property type="entry name" value="Type I PLP-dependent aspartate aminotransferase-like (Major domain)"/>
    <property type="match status" value="1"/>
</dbReference>
<gene>
    <name evidence="7" type="ORF">HGUI_01968</name>
</gene>
<evidence type="ECO:0000256" key="3">
    <source>
        <dbReference type="ARBA" id="ARBA00022576"/>
    </source>
</evidence>
<dbReference type="GO" id="GO:0019878">
    <property type="term" value="P:lysine biosynthetic process via aminoadipic acid"/>
    <property type="evidence" value="ECO:0007669"/>
    <property type="project" value="TreeGrafter"/>
</dbReference>
<evidence type="ECO:0000256" key="1">
    <source>
        <dbReference type="ARBA" id="ARBA00001933"/>
    </source>
</evidence>
<dbReference type="CDD" id="cd00609">
    <property type="entry name" value="AAT_like"/>
    <property type="match status" value="1"/>
</dbReference>
<dbReference type="InterPro" id="IPR050859">
    <property type="entry name" value="Class-I_PLP-dep_aminotransf"/>
</dbReference>
<dbReference type="GO" id="GO:0006571">
    <property type="term" value="P:tyrosine biosynthetic process"/>
    <property type="evidence" value="ECO:0007669"/>
    <property type="project" value="TreeGrafter"/>
</dbReference>
<dbReference type="SUPFAM" id="SSF53383">
    <property type="entry name" value="PLP-dependent transferases"/>
    <property type="match status" value="1"/>
</dbReference>
<sequence>MSYQSYFSKHDCKRILPPTWVHGPYPPELQRRLSLLDPKEWITMGSGTPNKDFFSVKNITVNHSIDLHYHKDSKDSHINSFFIGEEVNQNDVQKSDSKIEEVFEYSPDPAGLDSTFEIIKKLIKKFEIFKDFKSDKMTEDDYDYCLTSGTSASSYYLCQILLDESKTILSEELTFTGIMANVSMTRANIVPFNLNMEANDENNENPIDVNYLAHLLENWSSIYPDKAFPTLLYTIPVQNPTGLVQKIEHKREVYNLLKKYKILIMEDDPYAYLTLTNELRDDCDLTSKTEFEVQKQVYYNAMRKAGSYLSIDTDGLVIRCESFSKNFATGLRLGFIIGPKPIVSRVKNYIECSTREISGLSMTVFNQCCKGMDELLCRNLKTNDIEQFDGWIQWCINLCILYRHKQMFLYNELTKKSTRSGKKLFSCLKPTYGMFIFIKLNLEEYKSKALEDPQALSEAMQYMDYKLLENNLEAVVGSRLTVSVEHSFKKCGFVRVTTSQAKDDKQLIECSERVTDAIEKFFDEYLTDKQPYPVVL</sequence>
<reference evidence="8" key="1">
    <citation type="submission" date="2016-11" db="EMBL/GenBank/DDBJ databases">
        <authorList>
            <person name="Guldener U."/>
        </authorList>
    </citation>
    <scope>NUCLEOTIDE SEQUENCE [LARGE SCALE GENOMIC DNA]</scope>
</reference>
<proteinExistence type="inferred from homology"/>
<dbReference type="PANTHER" id="PTHR42790">
    <property type="entry name" value="AMINOTRANSFERASE"/>
    <property type="match status" value="1"/>
</dbReference>
<evidence type="ECO:0000313" key="7">
    <source>
        <dbReference type="EMBL" id="SGZ39768.1"/>
    </source>
</evidence>
<evidence type="ECO:0000256" key="2">
    <source>
        <dbReference type="ARBA" id="ARBA00007441"/>
    </source>
</evidence>
<evidence type="ECO:0000259" key="6">
    <source>
        <dbReference type="Pfam" id="PF00155"/>
    </source>
</evidence>
<dbReference type="GO" id="GO:0030170">
    <property type="term" value="F:pyridoxal phosphate binding"/>
    <property type="evidence" value="ECO:0007669"/>
    <property type="project" value="InterPro"/>
</dbReference>
<keyword evidence="4" id="KW-0808">Transferase</keyword>
<evidence type="ECO:0000313" key="8">
    <source>
        <dbReference type="Proteomes" id="UP000183365"/>
    </source>
</evidence>
<protein>
    <recommendedName>
        <fullName evidence="6">Aminotransferase class I/classII large domain-containing protein</fullName>
    </recommendedName>
</protein>
<organism evidence="7 8">
    <name type="scientific">Hanseniaspora guilliermondii</name>
    <dbReference type="NCBI Taxonomy" id="56406"/>
    <lineage>
        <taxon>Eukaryota</taxon>
        <taxon>Fungi</taxon>
        <taxon>Dikarya</taxon>
        <taxon>Ascomycota</taxon>
        <taxon>Saccharomycotina</taxon>
        <taxon>Saccharomycetes</taxon>
        <taxon>Saccharomycodales</taxon>
        <taxon>Saccharomycodaceae</taxon>
        <taxon>Hanseniaspora</taxon>
    </lineage>
</organism>
<accession>A0A1L0B045</accession>
<dbReference type="OrthoDB" id="7042322at2759"/>
<dbReference type="InterPro" id="IPR004839">
    <property type="entry name" value="Aminotransferase_I/II_large"/>
</dbReference>
<keyword evidence="5" id="KW-0663">Pyridoxal phosphate</keyword>
<dbReference type="InterPro" id="IPR015421">
    <property type="entry name" value="PyrdxlP-dep_Trfase_major"/>
</dbReference>
<evidence type="ECO:0000256" key="4">
    <source>
        <dbReference type="ARBA" id="ARBA00022679"/>
    </source>
</evidence>
<dbReference type="Pfam" id="PF00155">
    <property type="entry name" value="Aminotran_1_2"/>
    <property type="match status" value="1"/>
</dbReference>
<dbReference type="EMBL" id="FQNF01000030">
    <property type="protein sequence ID" value="SGZ39768.1"/>
    <property type="molecule type" value="Genomic_DNA"/>
</dbReference>
<dbReference type="SMR" id="A0A1L0B045"/>
<feature type="domain" description="Aminotransferase class I/classII large" evidence="6">
    <location>
        <begin position="121"/>
        <end position="498"/>
    </location>
</feature>
<dbReference type="AlphaFoldDB" id="A0A1L0B045"/>